<dbReference type="InterPro" id="IPR000719">
    <property type="entry name" value="Prot_kinase_dom"/>
</dbReference>
<feature type="compositionally biased region" description="Polar residues" evidence="9">
    <location>
        <begin position="80"/>
        <end position="98"/>
    </location>
</feature>
<dbReference type="InterPro" id="IPR000961">
    <property type="entry name" value="AGC-kinase_C"/>
</dbReference>
<evidence type="ECO:0000256" key="2">
    <source>
        <dbReference type="ARBA" id="ARBA00022527"/>
    </source>
</evidence>
<feature type="domain" description="AGC-kinase C-terminal" evidence="11">
    <location>
        <begin position="631"/>
        <end position="708"/>
    </location>
</feature>
<feature type="region of interest" description="Disordered" evidence="9">
    <location>
        <begin position="575"/>
        <end position="609"/>
    </location>
</feature>
<dbReference type="Gene3D" id="3.30.200.20">
    <property type="entry name" value="Phosphorylase Kinase, domain 1"/>
    <property type="match status" value="1"/>
</dbReference>
<evidence type="ECO:0000256" key="1">
    <source>
        <dbReference type="ARBA" id="ARBA00012513"/>
    </source>
</evidence>
<gene>
    <name evidence="12" type="ORF">B0T20DRAFT_354547</name>
</gene>
<dbReference type="EMBL" id="JAUTDP010000007">
    <property type="protein sequence ID" value="KAK3397956.1"/>
    <property type="molecule type" value="Genomic_DNA"/>
</dbReference>
<dbReference type="InterPro" id="IPR050236">
    <property type="entry name" value="Ser_Thr_kinase_AGC"/>
</dbReference>
<keyword evidence="2" id="KW-0723">Serine/threonine-protein kinase</keyword>
<feature type="domain" description="Protein kinase" evidence="10">
    <location>
        <begin position="250"/>
        <end position="630"/>
    </location>
</feature>
<keyword evidence="5 12" id="KW-0418">Kinase</keyword>
<accession>A0AAE0UBF0</accession>
<evidence type="ECO:0000256" key="6">
    <source>
        <dbReference type="ARBA" id="ARBA00022840"/>
    </source>
</evidence>
<dbReference type="GO" id="GO:0005524">
    <property type="term" value="F:ATP binding"/>
    <property type="evidence" value="ECO:0007669"/>
    <property type="project" value="UniProtKB-KW"/>
</dbReference>
<protein>
    <recommendedName>
        <fullName evidence="1">non-specific serine/threonine protein kinase</fullName>
        <ecNumber evidence="1">2.7.11.1</ecNumber>
    </recommendedName>
</protein>
<dbReference type="InterPro" id="IPR011009">
    <property type="entry name" value="Kinase-like_dom_sf"/>
</dbReference>
<organism evidence="12 13">
    <name type="scientific">Sordaria brevicollis</name>
    <dbReference type="NCBI Taxonomy" id="83679"/>
    <lineage>
        <taxon>Eukaryota</taxon>
        <taxon>Fungi</taxon>
        <taxon>Dikarya</taxon>
        <taxon>Ascomycota</taxon>
        <taxon>Pezizomycotina</taxon>
        <taxon>Sordariomycetes</taxon>
        <taxon>Sordariomycetidae</taxon>
        <taxon>Sordariales</taxon>
        <taxon>Sordariaceae</taxon>
        <taxon>Sordaria</taxon>
    </lineage>
</organism>
<name>A0AAE0UBF0_SORBR</name>
<dbReference type="PANTHER" id="PTHR24356">
    <property type="entry name" value="SERINE/THREONINE-PROTEIN KINASE"/>
    <property type="match status" value="1"/>
</dbReference>
<dbReference type="GO" id="GO:0004674">
    <property type="term" value="F:protein serine/threonine kinase activity"/>
    <property type="evidence" value="ECO:0007669"/>
    <property type="project" value="UniProtKB-KW"/>
</dbReference>
<dbReference type="PROSITE" id="PS51285">
    <property type="entry name" value="AGC_KINASE_CTER"/>
    <property type="match status" value="1"/>
</dbReference>
<evidence type="ECO:0000259" key="10">
    <source>
        <dbReference type="PROSITE" id="PS50011"/>
    </source>
</evidence>
<feature type="region of interest" description="Disordered" evidence="9">
    <location>
        <begin position="1"/>
        <end position="136"/>
    </location>
</feature>
<sequence length="906" mass="101002">MSGALFRGVAEPTVIHRKHSKGRTPIDHAFQPSDDNKTTLLQSSQSPPAPPTPGDMDTGSSKDSPTNSNSNPSMSPEASTAPSSLDSRFQPSPSQFRSAYTRALEKKHLQRHQHPVQDSAHANHRGVNTNSSPESNLTTIQETALDQASPSVLTVERAAAAKIYLETYFNEVLNPGPSSRSIRLQLLETHLINCGALDGKITPSEVKAVRADFFRRESEHLRKTRVLKARSTLALVAQRGAPEASLENDWDVLKILGKGSFGVVRLVREKSRNHDEDSNGRSDGWSEVRSKQVYAMKVIRKSDMLRTSQEGHLRAERDFLVASEGSKWIVPLIASFQDAANLYLVMEYMPGGDFLGLLIRENYLHESVARFYVAEMILCVEAAHALKIIHRDIKPDNFLISASGHLKISDFGLAFDGHWSHDTAYFNSHRYSLLNKLGIHLEGDDQDKAEGRSLQATMKWASGIMTGIGKHEKKNKDDGEPLLSWRNRNGNRTSAVSVVGTSQYMAPEVIEGKKYDARHVTKQNILRYKETFHFPRQPAVSARCQDLIASLIIDRENRLCSKRYRFKDLMNVSLTTPSTHAGGTGGPSTGTSAHGYRRRQQQPEAAIPQDFTGRYVFPYDAEDIKAHKWFRGVPWERLHEIDPPYVPHLRGPADTHYFDDEDSISDWSDSSEESEPEDPSPSSFGSPANSGPYGSSSPISPNTPSMLGSLKDLSISNHHPNPTAKTTSGARQALHGFGRDVQKWALAAIAVPYDRNRLHHLDSQIDEKFVGMGSEAREILKQFVRVYGKKDRKRPRDKLLRDKNTKAVVMDVRKRTAFLGYTWRRMNHDSDGAVRKGLERIWPNIDSSLSVGNPRGEDGTFDADGVAIGGSGCYAESVYANHVGYEWEDDRAVAVKALRKGRQSWL</sequence>
<dbReference type="GO" id="GO:0035556">
    <property type="term" value="P:intracellular signal transduction"/>
    <property type="evidence" value="ECO:0007669"/>
    <property type="project" value="TreeGrafter"/>
</dbReference>
<feature type="compositionally biased region" description="Low complexity" evidence="9">
    <location>
        <begin position="61"/>
        <end position="79"/>
    </location>
</feature>
<dbReference type="SUPFAM" id="SSF56112">
    <property type="entry name" value="Protein kinase-like (PK-like)"/>
    <property type="match status" value="1"/>
</dbReference>
<evidence type="ECO:0000256" key="7">
    <source>
        <dbReference type="ARBA" id="ARBA00047899"/>
    </source>
</evidence>
<reference evidence="12" key="2">
    <citation type="submission" date="2023-07" db="EMBL/GenBank/DDBJ databases">
        <authorList>
            <consortium name="Lawrence Berkeley National Laboratory"/>
            <person name="Haridas S."/>
            <person name="Hensen N."/>
            <person name="Bonometti L."/>
            <person name="Westerberg I."/>
            <person name="Brannstrom I.O."/>
            <person name="Guillou S."/>
            <person name="Cros-Aarteil S."/>
            <person name="Calhoun S."/>
            <person name="Kuo A."/>
            <person name="Mondo S."/>
            <person name="Pangilinan J."/>
            <person name="Riley R."/>
            <person name="LaButti K."/>
            <person name="Andreopoulos B."/>
            <person name="Lipzen A."/>
            <person name="Chen C."/>
            <person name="Yanf M."/>
            <person name="Daum C."/>
            <person name="Ng V."/>
            <person name="Clum A."/>
            <person name="Steindorff A."/>
            <person name="Ohm R."/>
            <person name="Martin F."/>
            <person name="Silar P."/>
            <person name="Natvig D."/>
            <person name="Lalanne C."/>
            <person name="Gautier V."/>
            <person name="Ament-velasquez S.L."/>
            <person name="Kruys A."/>
            <person name="Hutchinson M.I."/>
            <person name="Powell A.J."/>
            <person name="Barry K."/>
            <person name="Miller A.N."/>
            <person name="Grigoriev I.V."/>
            <person name="Debuchy R."/>
            <person name="Gladieux P."/>
            <person name="Thoren M.H."/>
            <person name="Johannesson H."/>
        </authorList>
    </citation>
    <scope>NUCLEOTIDE SEQUENCE</scope>
    <source>
        <strain evidence="12">FGSC 1904</strain>
    </source>
</reference>
<dbReference type="InterPro" id="IPR008271">
    <property type="entry name" value="Ser/Thr_kinase_AS"/>
</dbReference>
<comment type="catalytic activity">
    <reaction evidence="7">
        <text>L-threonyl-[protein] + ATP = O-phospho-L-threonyl-[protein] + ADP + H(+)</text>
        <dbReference type="Rhea" id="RHEA:46608"/>
        <dbReference type="Rhea" id="RHEA-COMP:11060"/>
        <dbReference type="Rhea" id="RHEA-COMP:11605"/>
        <dbReference type="ChEBI" id="CHEBI:15378"/>
        <dbReference type="ChEBI" id="CHEBI:30013"/>
        <dbReference type="ChEBI" id="CHEBI:30616"/>
        <dbReference type="ChEBI" id="CHEBI:61977"/>
        <dbReference type="ChEBI" id="CHEBI:456216"/>
        <dbReference type="EC" id="2.7.11.1"/>
    </reaction>
</comment>
<evidence type="ECO:0000313" key="13">
    <source>
        <dbReference type="Proteomes" id="UP001281003"/>
    </source>
</evidence>
<evidence type="ECO:0000256" key="8">
    <source>
        <dbReference type="ARBA" id="ARBA00048679"/>
    </source>
</evidence>
<dbReference type="AlphaFoldDB" id="A0AAE0UBF0"/>
<reference evidence="12" key="1">
    <citation type="journal article" date="2023" name="Mol. Phylogenet. Evol.">
        <title>Genome-scale phylogeny and comparative genomics of the fungal order Sordariales.</title>
        <authorList>
            <person name="Hensen N."/>
            <person name="Bonometti L."/>
            <person name="Westerberg I."/>
            <person name="Brannstrom I.O."/>
            <person name="Guillou S."/>
            <person name="Cros-Aarteil S."/>
            <person name="Calhoun S."/>
            <person name="Haridas S."/>
            <person name="Kuo A."/>
            <person name="Mondo S."/>
            <person name="Pangilinan J."/>
            <person name="Riley R."/>
            <person name="LaButti K."/>
            <person name="Andreopoulos B."/>
            <person name="Lipzen A."/>
            <person name="Chen C."/>
            <person name="Yan M."/>
            <person name="Daum C."/>
            <person name="Ng V."/>
            <person name="Clum A."/>
            <person name="Steindorff A."/>
            <person name="Ohm R.A."/>
            <person name="Martin F."/>
            <person name="Silar P."/>
            <person name="Natvig D.O."/>
            <person name="Lalanne C."/>
            <person name="Gautier V."/>
            <person name="Ament-Velasquez S.L."/>
            <person name="Kruys A."/>
            <person name="Hutchinson M.I."/>
            <person name="Powell A.J."/>
            <person name="Barry K."/>
            <person name="Miller A.N."/>
            <person name="Grigoriev I.V."/>
            <person name="Debuchy R."/>
            <person name="Gladieux P."/>
            <person name="Hiltunen Thoren M."/>
            <person name="Johannesson H."/>
        </authorList>
    </citation>
    <scope>NUCLEOTIDE SEQUENCE</scope>
    <source>
        <strain evidence="12">FGSC 1904</strain>
    </source>
</reference>
<evidence type="ECO:0000256" key="5">
    <source>
        <dbReference type="ARBA" id="ARBA00022777"/>
    </source>
</evidence>
<comment type="catalytic activity">
    <reaction evidence="8">
        <text>L-seryl-[protein] + ATP = O-phospho-L-seryl-[protein] + ADP + H(+)</text>
        <dbReference type="Rhea" id="RHEA:17989"/>
        <dbReference type="Rhea" id="RHEA-COMP:9863"/>
        <dbReference type="Rhea" id="RHEA-COMP:11604"/>
        <dbReference type="ChEBI" id="CHEBI:15378"/>
        <dbReference type="ChEBI" id="CHEBI:29999"/>
        <dbReference type="ChEBI" id="CHEBI:30616"/>
        <dbReference type="ChEBI" id="CHEBI:83421"/>
        <dbReference type="ChEBI" id="CHEBI:456216"/>
        <dbReference type="EC" id="2.7.11.1"/>
    </reaction>
</comment>
<evidence type="ECO:0000259" key="11">
    <source>
        <dbReference type="PROSITE" id="PS51285"/>
    </source>
</evidence>
<dbReference type="PANTHER" id="PTHR24356:SF400">
    <property type="entry name" value="SERINE_THREONINE-PROTEIN KINASE CBK1"/>
    <property type="match status" value="1"/>
</dbReference>
<proteinExistence type="predicted"/>
<evidence type="ECO:0000256" key="4">
    <source>
        <dbReference type="ARBA" id="ARBA00022741"/>
    </source>
</evidence>
<keyword evidence="6" id="KW-0067">ATP-binding</keyword>
<dbReference type="EC" id="2.7.11.1" evidence="1"/>
<feature type="compositionally biased region" description="Acidic residues" evidence="9">
    <location>
        <begin position="659"/>
        <end position="678"/>
    </location>
</feature>
<keyword evidence="3" id="KW-0808">Transferase</keyword>
<evidence type="ECO:0000256" key="3">
    <source>
        <dbReference type="ARBA" id="ARBA00022679"/>
    </source>
</evidence>
<dbReference type="Pfam" id="PF00069">
    <property type="entry name" value="Pkinase"/>
    <property type="match status" value="1"/>
</dbReference>
<keyword evidence="13" id="KW-1185">Reference proteome</keyword>
<feature type="compositionally biased region" description="Low complexity" evidence="9">
    <location>
        <begin position="690"/>
        <end position="700"/>
    </location>
</feature>
<feature type="compositionally biased region" description="Polar residues" evidence="9">
    <location>
        <begin position="126"/>
        <end position="136"/>
    </location>
</feature>
<evidence type="ECO:0000313" key="12">
    <source>
        <dbReference type="EMBL" id="KAK3397956.1"/>
    </source>
</evidence>
<feature type="region of interest" description="Disordered" evidence="9">
    <location>
        <begin position="652"/>
        <end position="730"/>
    </location>
</feature>
<comment type="caution">
    <text evidence="12">The sequence shown here is derived from an EMBL/GenBank/DDBJ whole genome shotgun (WGS) entry which is preliminary data.</text>
</comment>
<dbReference type="PROSITE" id="PS00108">
    <property type="entry name" value="PROTEIN_KINASE_ST"/>
    <property type="match status" value="1"/>
</dbReference>
<keyword evidence="4" id="KW-0547">Nucleotide-binding</keyword>
<evidence type="ECO:0000256" key="9">
    <source>
        <dbReference type="SAM" id="MobiDB-lite"/>
    </source>
</evidence>
<dbReference type="Proteomes" id="UP001281003">
    <property type="component" value="Unassembled WGS sequence"/>
</dbReference>
<feature type="compositionally biased region" description="Polar residues" evidence="9">
    <location>
        <begin position="714"/>
        <end position="730"/>
    </location>
</feature>
<dbReference type="PROSITE" id="PS50011">
    <property type="entry name" value="PROTEIN_KINASE_DOM"/>
    <property type="match status" value="1"/>
</dbReference>
<dbReference type="SMART" id="SM00220">
    <property type="entry name" value="S_TKc"/>
    <property type="match status" value="1"/>
</dbReference>
<dbReference type="Gene3D" id="1.10.510.10">
    <property type="entry name" value="Transferase(Phosphotransferase) domain 1"/>
    <property type="match status" value="2"/>
</dbReference>